<organism evidence="15 16">
    <name type="scientific">Nesterenkonia alkaliphila</name>
    <dbReference type="NCBI Taxonomy" id="1463631"/>
    <lineage>
        <taxon>Bacteria</taxon>
        <taxon>Bacillati</taxon>
        <taxon>Actinomycetota</taxon>
        <taxon>Actinomycetes</taxon>
        <taxon>Micrococcales</taxon>
        <taxon>Micrococcaceae</taxon>
        <taxon>Nesterenkonia</taxon>
    </lineage>
</organism>
<dbReference type="InterPro" id="IPR003439">
    <property type="entry name" value="ABC_transporter-like_ATP-bd"/>
</dbReference>
<feature type="domain" description="ABC transmembrane type-1" evidence="14">
    <location>
        <begin position="33"/>
        <end position="327"/>
    </location>
</feature>
<keyword evidence="7 15" id="KW-0067">ATP-binding</keyword>
<feature type="transmembrane region" description="Helical" evidence="12">
    <location>
        <begin position="155"/>
        <end position="177"/>
    </location>
</feature>
<evidence type="ECO:0000256" key="2">
    <source>
        <dbReference type="ARBA" id="ARBA00022448"/>
    </source>
</evidence>
<evidence type="ECO:0000256" key="8">
    <source>
        <dbReference type="ARBA" id="ARBA00022989"/>
    </source>
</evidence>
<dbReference type="SUPFAM" id="SSF52540">
    <property type="entry name" value="P-loop containing nucleoside triphosphate hydrolases"/>
    <property type="match status" value="1"/>
</dbReference>
<feature type="transmembrane region" description="Helical" evidence="12">
    <location>
        <begin position="183"/>
        <end position="202"/>
    </location>
</feature>
<dbReference type="GO" id="GO:0016887">
    <property type="term" value="F:ATP hydrolysis activity"/>
    <property type="evidence" value="ECO:0007669"/>
    <property type="project" value="InterPro"/>
</dbReference>
<dbReference type="GO" id="GO:0005886">
    <property type="term" value="C:plasma membrane"/>
    <property type="evidence" value="ECO:0007669"/>
    <property type="project" value="UniProtKB-SubCell"/>
</dbReference>
<evidence type="ECO:0000256" key="4">
    <source>
        <dbReference type="ARBA" id="ARBA00022519"/>
    </source>
</evidence>
<evidence type="ECO:0000256" key="9">
    <source>
        <dbReference type="ARBA" id="ARBA00023136"/>
    </source>
</evidence>
<dbReference type="AlphaFoldDB" id="A0A7K1UFS7"/>
<evidence type="ECO:0000256" key="11">
    <source>
        <dbReference type="SAM" id="MobiDB-lite"/>
    </source>
</evidence>
<evidence type="ECO:0000256" key="12">
    <source>
        <dbReference type="SAM" id="Phobius"/>
    </source>
</evidence>
<evidence type="ECO:0000256" key="6">
    <source>
        <dbReference type="ARBA" id="ARBA00022741"/>
    </source>
</evidence>
<dbReference type="InterPro" id="IPR017871">
    <property type="entry name" value="ABC_transporter-like_CS"/>
</dbReference>
<keyword evidence="2" id="KW-0813">Transport</keyword>
<keyword evidence="5 12" id="KW-0812">Transmembrane</keyword>
<dbReference type="Proteomes" id="UP000460157">
    <property type="component" value="Unassembled WGS sequence"/>
</dbReference>
<dbReference type="InterPro" id="IPR011527">
    <property type="entry name" value="ABC1_TM_dom"/>
</dbReference>
<dbReference type="Pfam" id="PF00005">
    <property type="entry name" value="ABC_tran"/>
    <property type="match status" value="1"/>
</dbReference>
<feature type="transmembrane region" description="Helical" evidence="12">
    <location>
        <begin position="272"/>
        <end position="289"/>
    </location>
</feature>
<feature type="transmembrane region" description="Helical" evidence="12">
    <location>
        <begin position="29"/>
        <end position="47"/>
    </location>
</feature>
<keyword evidence="4" id="KW-0997">Cell inner membrane</keyword>
<comment type="subcellular location">
    <subcellularLocation>
        <location evidence="1">Cell inner membrane</location>
        <topology evidence="1">Multi-pass membrane protein</topology>
    </subcellularLocation>
</comment>
<keyword evidence="16" id="KW-1185">Reference proteome</keyword>
<keyword evidence="8 12" id="KW-1133">Transmembrane helix</keyword>
<evidence type="ECO:0000259" key="14">
    <source>
        <dbReference type="PROSITE" id="PS50929"/>
    </source>
</evidence>
<dbReference type="SUPFAM" id="SSF90123">
    <property type="entry name" value="ABC transporter transmembrane region"/>
    <property type="match status" value="1"/>
</dbReference>
<evidence type="ECO:0000256" key="10">
    <source>
        <dbReference type="ARBA" id="ARBA00023455"/>
    </source>
</evidence>
<dbReference type="PANTHER" id="PTHR43394:SF1">
    <property type="entry name" value="ATP-BINDING CASSETTE SUB-FAMILY B MEMBER 10, MITOCHONDRIAL"/>
    <property type="match status" value="1"/>
</dbReference>
<dbReference type="RefSeq" id="WP_157321175.1">
    <property type="nucleotide sequence ID" value="NZ_BMFX01000004.1"/>
</dbReference>
<dbReference type="PANTHER" id="PTHR43394">
    <property type="entry name" value="ATP-DEPENDENT PERMEASE MDL1, MITOCHONDRIAL"/>
    <property type="match status" value="1"/>
</dbReference>
<dbReference type="PROSITE" id="PS50929">
    <property type="entry name" value="ABC_TM1F"/>
    <property type="match status" value="1"/>
</dbReference>
<evidence type="ECO:0000256" key="1">
    <source>
        <dbReference type="ARBA" id="ARBA00004429"/>
    </source>
</evidence>
<dbReference type="Gene3D" id="3.40.50.300">
    <property type="entry name" value="P-loop containing nucleotide triphosphate hydrolases"/>
    <property type="match status" value="1"/>
</dbReference>
<keyword evidence="3" id="KW-1003">Cell membrane</keyword>
<proteinExistence type="inferred from homology"/>
<sequence length="632" mass="67415">MGKKSPSLNRQALLRTLRMVWPFVKRHKLLVGLGMLALIGDVLFRILEPWPVKFAVDAVTDALGAELESTADGADNVAGVIVFWSVALAGIVAGRAICNYGSTIAFAKTGVKVAARLRTKVFEHIQSLSLRYHSKASIGDTSQRLVGDMGRLQEVAVTAGLPMIGNLLTLIALFVVVIVLNPVLALVVTATAGGYLLASRVLSPKITTASRATRKGEGQLVGDAAEALAAIRVVQAYGLEDTVASGFAAGNEKALRAGIKARKLAAKLERSTDFFVGIATAVVLGFGGWQVLAGVMTPGDMVLFLMYLKIAMKPLRDMAKYTGRIARATASGERIADLLDEPVEVTDPKDPMPMRRVTGELCFWEISAADGRGVPLFENLSLRIPAGQRVGLLGPSGAGKSTLTGYLLRLADPDSGSVLVDGYSTRSVAKAELRGNIAVLLQESVLFSTSIAENIRYGRQEATDDEVVSAARRAGAHDFITKLPEGYETVLGNRGDTLSGGQRQRIAIARALVRNAPIVLLDEPTSGLDPASRAKVEESIRELTAGRTTIAITHDLSMIQGLDRVLWLQGGAILEDGAPQELLADSESKLAQWAQSQRRSMASAAERGQHTGLPTAHDLLIPDRRLPREVNA</sequence>
<gene>
    <name evidence="15" type="ORF">GNZ21_02895</name>
</gene>
<evidence type="ECO:0000313" key="15">
    <source>
        <dbReference type="EMBL" id="MVT25317.1"/>
    </source>
</evidence>
<accession>A0A7K1UFS7</accession>
<dbReference type="EMBL" id="WRPM01000021">
    <property type="protein sequence ID" value="MVT25317.1"/>
    <property type="molecule type" value="Genomic_DNA"/>
</dbReference>
<dbReference type="FunFam" id="3.40.50.300:FF:000221">
    <property type="entry name" value="Multidrug ABC transporter ATP-binding protein"/>
    <property type="match status" value="1"/>
</dbReference>
<feature type="compositionally biased region" description="Basic and acidic residues" evidence="11">
    <location>
        <begin position="620"/>
        <end position="632"/>
    </location>
</feature>
<dbReference type="OrthoDB" id="9806127at2"/>
<reference evidence="15 16" key="1">
    <citation type="submission" date="2019-12" db="EMBL/GenBank/DDBJ databases">
        <title>Nesterenkonia muleiensis sp. nov., a novel actinobacterium isolated from sap of Populus euphratica.</title>
        <authorList>
            <person name="Wang R."/>
        </authorList>
    </citation>
    <scope>NUCLEOTIDE SEQUENCE [LARGE SCALE GENOMIC DNA]</scope>
    <source>
        <strain evidence="15 16">F10</strain>
    </source>
</reference>
<dbReference type="Gene3D" id="1.20.1560.10">
    <property type="entry name" value="ABC transporter type 1, transmembrane domain"/>
    <property type="match status" value="1"/>
</dbReference>
<dbReference type="CDD" id="cd18564">
    <property type="entry name" value="ABC_6TM_exporter_like"/>
    <property type="match status" value="1"/>
</dbReference>
<dbReference type="InterPro" id="IPR036640">
    <property type="entry name" value="ABC1_TM_sf"/>
</dbReference>
<evidence type="ECO:0000259" key="13">
    <source>
        <dbReference type="PROSITE" id="PS50893"/>
    </source>
</evidence>
<dbReference type="GO" id="GO:0005524">
    <property type="term" value="F:ATP binding"/>
    <property type="evidence" value="ECO:0007669"/>
    <property type="project" value="UniProtKB-KW"/>
</dbReference>
<evidence type="ECO:0000256" key="3">
    <source>
        <dbReference type="ARBA" id="ARBA00022475"/>
    </source>
</evidence>
<evidence type="ECO:0000256" key="5">
    <source>
        <dbReference type="ARBA" id="ARBA00022692"/>
    </source>
</evidence>
<dbReference type="Pfam" id="PF00664">
    <property type="entry name" value="ABC_membrane"/>
    <property type="match status" value="1"/>
</dbReference>
<evidence type="ECO:0000256" key="7">
    <source>
        <dbReference type="ARBA" id="ARBA00022840"/>
    </source>
</evidence>
<feature type="compositionally biased region" description="Low complexity" evidence="11">
    <location>
        <begin position="595"/>
        <end position="606"/>
    </location>
</feature>
<dbReference type="PROSITE" id="PS00211">
    <property type="entry name" value="ABC_TRANSPORTER_1"/>
    <property type="match status" value="1"/>
</dbReference>
<keyword evidence="9 12" id="KW-0472">Membrane</keyword>
<dbReference type="InterPro" id="IPR027417">
    <property type="entry name" value="P-loop_NTPase"/>
</dbReference>
<protein>
    <submittedName>
        <fullName evidence="15">ATP-binding cassette domain-containing protein</fullName>
    </submittedName>
</protein>
<dbReference type="InterPro" id="IPR003593">
    <property type="entry name" value="AAA+_ATPase"/>
</dbReference>
<dbReference type="PROSITE" id="PS50893">
    <property type="entry name" value="ABC_TRANSPORTER_2"/>
    <property type="match status" value="1"/>
</dbReference>
<comment type="caution">
    <text evidence="15">The sequence shown here is derived from an EMBL/GenBank/DDBJ whole genome shotgun (WGS) entry which is preliminary data.</text>
</comment>
<feature type="region of interest" description="Disordered" evidence="11">
    <location>
        <begin position="595"/>
        <end position="632"/>
    </location>
</feature>
<evidence type="ECO:0000313" key="16">
    <source>
        <dbReference type="Proteomes" id="UP000460157"/>
    </source>
</evidence>
<feature type="transmembrane region" description="Helical" evidence="12">
    <location>
        <begin position="77"/>
        <end position="98"/>
    </location>
</feature>
<feature type="domain" description="ABC transporter" evidence="13">
    <location>
        <begin position="361"/>
        <end position="595"/>
    </location>
</feature>
<dbReference type="SMART" id="SM00382">
    <property type="entry name" value="AAA"/>
    <property type="match status" value="1"/>
</dbReference>
<keyword evidence="6" id="KW-0547">Nucleotide-binding</keyword>
<name>A0A7K1UFS7_9MICC</name>
<dbReference type="InterPro" id="IPR039421">
    <property type="entry name" value="Type_1_exporter"/>
</dbReference>
<dbReference type="GO" id="GO:0015421">
    <property type="term" value="F:ABC-type oligopeptide transporter activity"/>
    <property type="evidence" value="ECO:0007669"/>
    <property type="project" value="TreeGrafter"/>
</dbReference>
<comment type="similarity">
    <text evidence="10">Belongs to the ABC transporter superfamily. Siderophore-Fe(3+) uptake transporter (SIUT) (TC 3.A.1.21) family.</text>
</comment>